<comment type="cofactor">
    <cofactor evidence="1">
        <name>FMN</name>
        <dbReference type="ChEBI" id="CHEBI:58210"/>
    </cofactor>
</comment>
<dbReference type="SUPFAM" id="SSF57829">
    <property type="entry name" value="Zn-binding ribosomal proteins"/>
    <property type="match status" value="1"/>
</dbReference>
<evidence type="ECO:0000256" key="9">
    <source>
        <dbReference type="ARBA" id="ARBA00049922"/>
    </source>
</evidence>
<dbReference type="InterPro" id="IPR050315">
    <property type="entry name" value="FAD-oxidoreductase_2"/>
</dbReference>
<evidence type="ECO:0000256" key="7">
    <source>
        <dbReference type="ARBA" id="ARBA00022827"/>
    </source>
</evidence>
<dbReference type="Gene3D" id="3.90.1010.20">
    <property type="match status" value="1"/>
</dbReference>
<dbReference type="InterPro" id="IPR011332">
    <property type="entry name" value="Ribosomal_zn-bd"/>
</dbReference>
<keyword evidence="13" id="KW-1185">Reference proteome</keyword>
<protein>
    <recommendedName>
        <fullName evidence="5">Urocanate reductase</fullName>
        <ecNumber evidence="4">1.3.99.33</ecNumber>
    </recommendedName>
</protein>
<feature type="region of interest" description="Disordered" evidence="10">
    <location>
        <begin position="436"/>
        <end position="461"/>
    </location>
</feature>
<evidence type="ECO:0000256" key="10">
    <source>
        <dbReference type="SAM" id="MobiDB-lite"/>
    </source>
</evidence>
<evidence type="ECO:0000313" key="12">
    <source>
        <dbReference type="EMBL" id="BDE95423.1"/>
    </source>
</evidence>
<comment type="catalytic activity">
    <reaction evidence="9">
        <text>dihydrourocanate + A = urocanate + AH2</text>
        <dbReference type="Rhea" id="RHEA:36059"/>
        <dbReference type="ChEBI" id="CHEBI:13193"/>
        <dbReference type="ChEBI" id="CHEBI:17499"/>
        <dbReference type="ChEBI" id="CHEBI:27247"/>
        <dbReference type="ChEBI" id="CHEBI:72991"/>
        <dbReference type="EC" id="1.3.99.33"/>
    </reaction>
</comment>
<evidence type="ECO:0000256" key="5">
    <source>
        <dbReference type="ARBA" id="ARBA00015872"/>
    </source>
</evidence>
<keyword evidence="8" id="KW-0560">Oxidoreductase</keyword>
<sequence length="550" mass="57286">MCFRPPSVDAESTVVCPNCGASNSLDATNCKKCGTGLDGVSEDAPPMKAPEAAAIAPTAMPARNNLPRLAPSYPELPGASSIRTNLIGSSINDGALWRFLKRGVVDRKEAIDCWYSSPVTALIQNPETGAIVGVEIERDGRKLNIAAKNGVVMALGGYENSASWTQQTIDKPKVLPAGSLYNEGDGMRMVQAAGAKIWHTNAWKSGGVGLAPEQDRMRSMGDNIEFFMRGSVVLVGGDANRYIAEDLEQRHGRVLVGGTWAVPARPDENYFVFDESQRLAMEAGEVPRPFPNWSSDLSPEVESGKVVKSDTLWGIAEAFSLDAAALKATIDAFGEAAQAGADPLGRKPESMRGFDDGPYYGMEVFPVVVNTQGGPERTARAEVVGLDGDPIPHLYAAGEFGSITARNAQSGGNLSECIVFGKIAGSEAAASKGDALDRASSGGAFGPGSGDGSVYDEAPDASELASGEAVGVGEGLGGPIWVKVSSEGESIASVEVLRHSEYADIGAVALGELVRRMDEAGTAEVDAVAGATVTSMGLKEAVRNALTGGE</sequence>
<dbReference type="SUPFAM" id="SSF51905">
    <property type="entry name" value="FAD/NAD(P)-binding domain"/>
    <property type="match status" value="1"/>
</dbReference>
<keyword evidence="6" id="KW-0285">Flavoprotein</keyword>
<dbReference type="InterPro" id="IPR003953">
    <property type="entry name" value="FAD-dep_OxRdtase_2_FAD-bd"/>
</dbReference>
<dbReference type="Gene3D" id="3.50.50.60">
    <property type="entry name" value="FAD/NAD(P)-binding domain"/>
    <property type="match status" value="1"/>
</dbReference>
<dbReference type="SUPFAM" id="SSF56425">
    <property type="entry name" value="Succinate dehydrogenase/fumarate reductase flavoprotein, catalytic domain"/>
    <property type="match status" value="1"/>
</dbReference>
<accession>A0ABM7WGR4</accession>
<feature type="domain" description="FMN-binding" evidence="11">
    <location>
        <begin position="475"/>
        <end position="549"/>
    </location>
</feature>
<evidence type="ECO:0000256" key="2">
    <source>
        <dbReference type="ARBA" id="ARBA00001974"/>
    </source>
</evidence>
<evidence type="ECO:0000256" key="6">
    <source>
        <dbReference type="ARBA" id="ARBA00022630"/>
    </source>
</evidence>
<dbReference type="InterPro" id="IPR038587">
    <property type="entry name" value="Ribosomal_eL40_sf"/>
</dbReference>
<evidence type="ECO:0000313" key="13">
    <source>
        <dbReference type="Proteomes" id="UP001320544"/>
    </source>
</evidence>
<dbReference type="Pfam" id="PF00890">
    <property type="entry name" value="FAD_binding_2"/>
    <property type="match status" value="1"/>
</dbReference>
<dbReference type="EMBL" id="AP025564">
    <property type="protein sequence ID" value="BDE95423.1"/>
    <property type="molecule type" value="Genomic_DNA"/>
</dbReference>
<dbReference type="PANTHER" id="PTHR43400:SF7">
    <property type="entry name" value="FAD-DEPENDENT OXIDOREDUCTASE 2 FAD BINDING DOMAIN-CONTAINING PROTEIN"/>
    <property type="match status" value="1"/>
</dbReference>
<dbReference type="InterPro" id="IPR036188">
    <property type="entry name" value="FAD/NAD-bd_sf"/>
</dbReference>
<evidence type="ECO:0000259" key="11">
    <source>
        <dbReference type="SMART" id="SM00900"/>
    </source>
</evidence>
<evidence type="ECO:0000256" key="4">
    <source>
        <dbReference type="ARBA" id="ARBA00013137"/>
    </source>
</evidence>
<dbReference type="RefSeq" id="WP_244411804.1">
    <property type="nucleotide sequence ID" value="NZ_AP025564.1"/>
</dbReference>
<keyword evidence="7" id="KW-0274">FAD</keyword>
<dbReference type="Proteomes" id="UP001320544">
    <property type="component" value="Chromosome"/>
</dbReference>
<evidence type="ECO:0000256" key="8">
    <source>
        <dbReference type="ARBA" id="ARBA00023002"/>
    </source>
</evidence>
<dbReference type="PANTHER" id="PTHR43400">
    <property type="entry name" value="FUMARATE REDUCTASE"/>
    <property type="match status" value="1"/>
</dbReference>
<organism evidence="12 13">
    <name type="scientific">Raoultibacter timonensis</name>
    <dbReference type="NCBI Taxonomy" id="1907662"/>
    <lineage>
        <taxon>Bacteria</taxon>
        <taxon>Bacillati</taxon>
        <taxon>Actinomycetota</taxon>
        <taxon>Coriobacteriia</taxon>
        <taxon>Eggerthellales</taxon>
        <taxon>Eggerthellaceae</taxon>
        <taxon>Raoultibacter</taxon>
    </lineage>
</organism>
<comment type="cofactor">
    <cofactor evidence="2">
        <name>FAD</name>
        <dbReference type="ChEBI" id="CHEBI:57692"/>
    </cofactor>
</comment>
<evidence type="ECO:0000256" key="1">
    <source>
        <dbReference type="ARBA" id="ARBA00001917"/>
    </source>
</evidence>
<dbReference type="SMART" id="SM00900">
    <property type="entry name" value="FMN_bind"/>
    <property type="match status" value="1"/>
</dbReference>
<reference evidence="12 13" key="1">
    <citation type="submission" date="2022-01" db="EMBL/GenBank/DDBJ databases">
        <title>Novel bile acid biosynthetic pathways are enriched in the microbiome of centenarians.</title>
        <authorList>
            <person name="Sato Y."/>
            <person name="Atarashi K."/>
            <person name="Plichta R.D."/>
            <person name="Arai Y."/>
            <person name="Sasajima S."/>
            <person name="Kearney M.S."/>
            <person name="Suda W."/>
            <person name="Takeshita K."/>
            <person name="Sasaki T."/>
            <person name="Okamoto S."/>
            <person name="Skelly N.A."/>
            <person name="Okamura Y."/>
            <person name="Vlamakis H."/>
            <person name="Li Y."/>
            <person name="Tanoue T."/>
            <person name="Takei H."/>
            <person name="Nittono H."/>
            <person name="Narushima S."/>
            <person name="Irie J."/>
            <person name="Itoh H."/>
            <person name="Moriya K."/>
            <person name="Sugiura Y."/>
            <person name="Suematsu M."/>
            <person name="Moritoki N."/>
            <person name="Shibata S."/>
            <person name="Littman R.D."/>
            <person name="Fischbach A.M."/>
            <person name="Uwamino Y."/>
            <person name="Inoue T."/>
            <person name="Honda A."/>
            <person name="Hattori M."/>
            <person name="Murai T."/>
            <person name="Xavier J.R."/>
            <person name="Hirose N."/>
            <person name="Honda K."/>
        </authorList>
    </citation>
    <scope>NUCLEOTIDE SEQUENCE [LARGE SCALE GENOMIC DNA]</scope>
    <source>
        <strain evidence="12 13">CE91-St30</strain>
    </source>
</reference>
<comment type="similarity">
    <text evidence="3">Belongs to the FAD-dependent oxidoreductase 2 family. FRD/SDH subfamily.</text>
</comment>
<evidence type="ECO:0000256" key="3">
    <source>
        <dbReference type="ARBA" id="ARBA00008040"/>
    </source>
</evidence>
<dbReference type="Pfam" id="PF04205">
    <property type="entry name" value="FMN_bind"/>
    <property type="match status" value="1"/>
</dbReference>
<dbReference type="EC" id="1.3.99.33" evidence="4"/>
<dbReference type="Gene3D" id="3.90.700.10">
    <property type="entry name" value="Succinate dehydrogenase/fumarate reductase flavoprotein, catalytic domain"/>
    <property type="match status" value="1"/>
</dbReference>
<dbReference type="InterPro" id="IPR027477">
    <property type="entry name" value="Succ_DH/fumarate_Rdtase_cat_sf"/>
</dbReference>
<dbReference type="Gene3D" id="4.10.1060.50">
    <property type="match status" value="1"/>
</dbReference>
<proteinExistence type="inferred from homology"/>
<name>A0ABM7WGR4_9ACTN</name>
<gene>
    <name evidence="12" type="ORF">CE91St30_07560</name>
</gene>
<dbReference type="InterPro" id="IPR007329">
    <property type="entry name" value="FMN-bd"/>
</dbReference>